<keyword evidence="4" id="KW-0560">Oxidoreductase</keyword>
<protein>
    <recommendedName>
        <fullName evidence="10">Enoyl reductase (ER) domain-containing protein</fullName>
    </recommendedName>
</protein>
<keyword evidence="3 5" id="KW-0862">Zinc</keyword>
<keyword evidence="2 5" id="KW-0479">Metal-binding</keyword>
<evidence type="ECO:0000256" key="4">
    <source>
        <dbReference type="ARBA" id="ARBA00023002"/>
    </source>
</evidence>
<evidence type="ECO:0000256" key="1">
    <source>
        <dbReference type="ARBA" id="ARBA00001947"/>
    </source>
</evidence>
<organism evidence="8 9">
    <name type="scientific">Mixia osmundae (strain CBS 9802 / IAM 14324 / JCM 22182 / KY 12970)</name>
    <dbReference type="NCBI Taxonomy" id="764103"/>
    <lineage>
        <taxon>Eukaryota</taxon>
        <taxon>Fungi</taxon>
        <taxon>Dikarya</taxon>
        <taxon>Basidiomycota</taxon>
        <taxon>Pucciniomycotina</taxon>
        <taxon>Mixiomycetes</taxon>
        <taxon>Mixiales</taxon>
        <taxon>Mixiaceae</taxon>
        <taxon>Mixia</taxon>
    </lineage>
</organism>
<dbReference type="AlphaFoldDB" id="G7DWK3"/>
<evidence type="ECO:0000256" key="2">
    <source>
        <dbReference type="ARBA" id="ARBA00022723"/>
    </source>
</evidence>
<dbReference type="OrthoDB" id="3941538at2759"/>
<evidence type="ECO:0000259" key="6">
    <source>
        <dbReference type="Pfam" id="PF00107"/>
    </source>
</evidence>
<evidence type="ECO:0000313" key="8">
    <source>
        <dbReference type="EMBL" id="GAA94963.1"/>
    </source>
</evidence>
<dbReference type="InParanoid" id="G7DWK3"/>
<dbReference type="SUPFAM" id="SSF50129">
    <property type="entry name" value="GroES-like"/>
    <property type="match status" value="1"/>
</dbReference>
<comment type="similarity">
    <text evidence="5">Belongs to the zinc-containing alcohol dehydrogenase family.</text>
</comment>
<keyword evidence="9" id="KW-1185">Reference proteome</keyword>
<comment type="cofactor">
    <cofactor evidence="1 5">
        <name>Zn(2+)</name>
        <dbReference type="ChEBI" id="CHEBI:29105"/>
    </cofactor>
</comment>
<dbReference type="InterPro" id="IPR013149">
    <property type="entry name" value="ADH-like_C"/>
</dbReference>
<dbReference type="GO" id="GO:0016491">
    <property type="term" value="F:oxidoreductase activity"/>
    <property type="evidence" value="ECO:0007669"/>
    <property type="project" value="UniProtKB-KW"/>
</dbReference>
<dbReference type="GO" id="GO:0008270">
    <property type="term" value="F:zinc ion binding"/>
    <property type="evidence" value="ECO:0007669"/>
    <property type="project" value="InterPro"/>
</dbReference>
<dbReference type="InterPro" id="IPR013154">
    <property type="entry name" value="ADH-like_N"/>
</dbReference>
<gene>
    <name evidence="8" type="primary">Mo01618</name>
    <name evidence="8" type="ORF">E5Q_01618</name>
</gene>
<evidence type="ECO:0000259" key="7">
    <source>
        <dbReference type="Pfam" id="PF08240"/>
    </source>
</evidence>
<evidence type="ECO:0000256" key="5">
    <source>
        <dbReference type="RuleBase" id="RU361277"/>
    </source>
</evidence>
<dbReference type="InterPro" id="IPR036291">
    <property type="entry name" value="NAD(P)-bd_dom_sf"/>
</dbReference>
<dbReference type="eggNOG" id="KOG0024">
    <property type="taxonomic scope" value="Eukaryota"/>
</dbReference>
<comment type="caution">
    <text evidence="8">The sequence shown here is derived from an EMBL/GenBank/DDBJ whole genome shotgun (WGS) entry which is preliminary data.</text>
</comment>
<evidence type="ECO:0000256" key="3">
    <source>
        <dbReference type="ARBA" id="ARBA00022833"/>
    </source>
</evidence>
<dbReference type="Proteomes" id="UP000009131">
    <property type="component" value="Unassembled WGS sequence"/>
</dbReference>
<accession>G7DWK3</accession>
<reference evidence="8 9" key="2">
    <citation type="journal article" date="2012" name="Open Biol.">
        <title>Characteristics of nucleosomes and linker DNA regions on the genome of the basidiomycete Mixia osmundae revealed by mono- and dinucleosome mapping.</title>
        <authorList>
            <person name="Nishida H."/>
            <person name="Kondo S."/>
            <person name="Matsumoto T."/>
            <person name="Suzuki Y."/>
            <person name="Yoshikawa H."/>
            <person name="Taylor T.D."/>
            <person name="Sugiyama J."/>
        </authorList>
    </citation>
    <scope>NUCLEOTIDE SEQUENCE [LARGE SCALE GENOMIC DNA]</scope>
    <source>
        <strain evidence="9">CBS 9802 / IAM 14324 / JCM 22182 / KY 12970</strain>
    </source>
</reference>
<dbReference type="Gene3D" id="3.90.180.10">
    <property type="entry name" value="Medium-chain alcohol dehydrogenases, catalytic domain"/>
    <property type="match status" value="1"/>
</dbReference>
<dbReference type="Pfam" id="PF08240">
    <property type="entry name" value="ADH_N"/>
    <property type="match status" value="1"/>
</dbReference>
<evidence type="ECO:0000313" key="9">
    <source>
        <dbReference type="Proteomes" id="UP000009131"/>
    </source>
</evidence>
<feature type="domain" description="Alcohol dehydrogenase-like N-terminal" evidence="7">
    <location>
        <begin position="1"/>
        <end position="72"/>
    </location>
</feature>
<dbReference type="EMBL" id="BABT02000052">
    <property type="protein sequence ID" value="GAA94963.1"/>
    <property type="molecule type" value="Genomic_DNA"/>
</dbReference>
<dbReference type="HOGENOM" id="CLU_026673_11_3_1"/>
<dbReference type="STRING" id="764103.G7DWK3"/>
<evidence type="ECO:0008006" key="10">
    <source>
        <dbReference type="Google" id="ProtNLM"/>
    </source>
</evidence>
<dbReference type="SUPFAM" id="SSF51735">
    <property type="entry name" value="NAD(P)-binding Rossmann-fold domains"/>
    <property type="match status" value="1"/>
</dbReference>
<proteinExistence type="inferred from homology"/>
<sequence>MGHEFVGSVHSVGEGVKSFKEGDRVVAPFTLSCGQCFQCERGLSSRCKDSKLFGSIALDGAQAEYVRVPHSESTLFHAPTDVPSSHLVIMADIMPTGFFASKNAWTMLNETERKGATAVVIGCGPVGLCAITAATQNFKTVFAIDSVPDRLDLAKQHGAIPIDLNAKSPSAVEIIQKRTDGRGPDAVLELVGAPDALQLAIDLVRVGGVIASCGLHTHDITLKGIQLYNKNIKFQFGRCPVSSLFEEALALLRKVSKENPKLWDNFIQAKVPLDAAPEYYEKFDKRLVGKTVFTM</sequence>
<dbReference type="PROSITE" id="PS00059">
    <property type="entry name" value="ADH_ZINC"/>
    <property type="match status" value="1"/>
</dbReference>
<dbReference type="PANTHER" id="PTHR42813:SF2">
    <property type="entry name" value="DEHYDROGENASE, ZINC-CONTAINING, PUTATIVE (AFU_ORTHOLOGUE AFUA_2G02810)-RELATED"/>
    <property type="match status" value="1"/>
</dbReference>
<name>G7DWK3_MIXOS</name>
<dbReference type="PANTHER" id="PTHR42813">
    <property type="entry name" value="ZINC-TYPE ALCOHOL DEHYDROGENASE-LIKE"/>
    <property type="match status" value="1"/>
</dbReference>
<dbReference type="InterPro" id="IPR002328">
    <property type="entry name" value="ADH_Zn_CS"/>
</dbReference>
<feature type="domain" description="Alcohol dehydrogenase-like C-terminal" evidence="6">
    <location>
        <begin position="125"/>
        <end position="252"/>
    </location>
</feature>
<dbReference type="Gene3D" id="3.40.50.720">
    <property type="entry name" value="NAD(P)-binding Rossmann-like Domain"/>
    <property type="match status" value="1"/>
</dbReference>
<reference evidence="8 9" key="1">
    <citation type="journal article" date="2011" name="J. Gen. Appl. Microbiol.">
        <title>Draft genome sequencing of the enigmatic basidiomycete Mixia osmundae.</title>
        <authorList>
            <person name="Nishida H."/>
            <person name="Nagatsuka Y."/>
            <person name="Sugiyama J."/>
        </authorList>
    </citation>
    <scope>NUCLEOTIDE SEQUENCE [LARGE SCALE GENOMIC DNA]</scope>
    <source>
        <strain evidence="9">CBS 9802 / IAM 14324 / JCM 22182 / KY 12970</strain>
    </source>
</reference>
<dbReference type="InterPro" id="IPR011032">
    <property type="entry name" value="GroES-like_sf"/>
</dbReference>
<dbReference type="Pfam" id="PF00107">
    <property type="entry name" value="ADH_zinc_N"/>
    <property type="match status" value="1"/>
</dbReference>